<protein>
    <submittedName>
        <fullName evidence="10">DHA2 family efflux MFS transporter permease subunit</fullName>
    </submittedName>
</protein>
<dbReference type="InterPro" id="IPR036259">
    <property type="entry name" value="MFS_trans_sf"/>
</dbReference>
<evidence type="ECO:0000256" key="6">
    <source>
        <dbReference type="ARBA" id="ARBA00022989"/>
    </source>
</evidence>
<evidence type="ECO:0000256" key="1">
    <source>
        <dbReference type="ARBA" id="ARBA00004651"/>
    </source>
</evidence>
<feature type="transmembrane region" description="Helical" evidence="8">
    <location>
        <begin position="143"/>
        <end position="164"/>
    </location>
</feature>
<dbReference type="SUPFAM" id="SSF103473">
    <property type="entry name" value="MFS general substrate transporter"/>
    <property type="match status" value="1"/>
</dbReference>
<dbReference type="InterPro" id="IPR004638">
    <property type="entry name" value="EmrB-like"/>
</dbReference>
<dbReference type="RefSeq" id="WP_214624003.1">
    <property type="nucleotide sequence ID" value="NZ_JAHGAW010000007.1"/>
</dbReference>
<feature type="transmembrane region" description="Helical" evidence="8">
    <location>
        <begin position="369"/>
        <end position="388"/>
    </location>
</feature>
<feature type="transmembrane region" description="Helical" evidence="8">
    <location>
        <begin position="12"/>
        <end position="31"/>
    </location>
</feature>
<dbReference type="NCBIfam" id="TIGR00711">
    <property type="entry name" value="efflux_EmrB"/>
    <property type="match status" value="1"/>
</dbReference>
<organism evidence="10 11">
    <name type="scientific">Sphingobium nicotianae</name>
    <dbReference type="NCBI Taxonomy" id="2782607"/>
    <lineage>
        <taxon>Bacteria</taxon>
        <taxon>Pseudomonadati</taxon>
        <taxon>Pseudomonadota</taxon>
        <taxon>Alphaproteobacteria</taxon>
        <taxon>Sphingomonadales</taxon>
        <taxon>Sphingomonadaceae</taxon>
        <taxon>Sphingobium</taxon>
    </lineage>
</organism>
<comment type="subcellular location">
    <subcellularLocation>
        <location evidence="1">Cell membrane</location>
        <topology evidence="1">Multi-pass membrane protein</topology>
    </subcellularLocation>
</comment>
<keyword evidence="3" id="KW-0813">Transport</keyword>
<sequence length="513" mass="54613">MAASMDQAHLKVSHKGLATTAIMAAMVMQVLDTTITNVALPHMSASLGASPETISWVLTSYILASAVSIPLTGWLADRVGAKKLFIFSVATFTIASIMCALAQNITQMVLFRTLQGIGGAFLGPLAQTLMLDINKPSEQGKAMSVYGMGVMIGPIMGPIVGGYLTEWFDWRWCFLINVPVGIVCLAGLITLLPEKEIKRRSMDLFGFAMLALGLCGLQLMLDRGQNADWFSSKEILVEAALGVTGLWIFAVHTATAKKPLFSPELFADRNFISASVFMFVIGMVMFAAMALLPSLLEGLFGYPVVDTGEILASRGVGVLITMFVSGKLVGKVDPRLMVASGFALSSWSLWMMMGWTLEQSWQPFVLSGLIQGLGIGLVFVPLQVLAFGTLPPTSRTEGAAVLNLTRNIGSSIGIAIVVALLARNTQVSHADLAAHISPNNLPLDPGLLARFGQYGSAAMQIADGMVNQQAAMIAYLDDFYIMTIACALGIPAAFLLRKPKARAGGGPAPVMAE</sequence>
<accession>A0A9X1DD73</accession>
<dbReference type="Proteomes" id="UP001138757">
    <property type="component" value="Unassembled WGS sequence"/>
</dbReference>
<keyword evidence="11" id="KW-1185">Reference proteome</keyword>
<feature type="transmembrane region" description="Helical" evidence="8">
    <location>
        <begin position="271"/>
        <end position="291"/>
    </location>
</feature>
<keyword evidence="5 8" id="KW-0812">Transmembrane</keyword>
<gene>
    <name evidence="10" type="ORF">KK488_12475</name>
</gene>
<feature type="transmembrane region" description="Helical" evidence="8">
    <location>
        <begin position="311"/>
        <end position="329"/>
    </location>
</feature>
<comment type="similarity">
    <text evidence="2">Belongs to the major facilitator superfamily. EmrB family.</text>
</comment>
<evidence type="ECO:0000256" key="5">
    <source>
        <dbReference type="ARBA" id="ARBA00022692"/>
    </source>
</evidence>
<keyword evidence="6 8" id="KW-1133">Transmembrane helix</keyword>
<evidence type="ECO:0000313" key="11">
    <source>
        <dbReference type="Proteomes" id="UP001138757"/>
    </source>
</evidence>
<dbReference type="GO" id="GO:0005886">
    <property type="term" value="C:plasma membrane"/>
    <property type="evidence" value="ECO:0007669"/>
    <property type="project" value="UniProtKB-SubCell"/>
</dbReference>
<dbReference type="AlphaFoldDB" id="A0A9X1DD73"/>
<evidence type="ECO:0000256" key="8">
    <source>
        <dbReference type="SAM" id="Phobius"/>
    </source>
</evidence>
<reference evidence="10" key="1">
    <citation type="submission" date="2021-05" db="EMBL/GenBank/DDBJ databases">
        <title>Genome of Sphingobium sp. strain.</title>
        <authorList>
            <person name="Fan R."/>
        </authorList>
    </citation>
    <scope>NUCLEOTIDE SEQUENCE</scope>
    <source>
        <strain evidence="10">H33</strain>
    </source>
</reference>
<evidence type="ECO:0000259" key="9">
    <source>
        <dbReference type="PROSITE" id="PS50850"/>
    </source>
</evidence>
<dbReference type="PROSITE" id="PS50850">
    <property type="entry name" value="MFS"/>
    <property type="match status" value="1"/>
</dbReference>
<dbReference type="InterPro" id="IPR011701">
    <property type="entry name" value="MFS"/>
</dbReference>
<dbReference type="InterPro" id="IPR020846">
    <property type="entry name" value="MFS_dom"/>
</dbReference>
<dbReference type="EMBL" id="JAHGAW010000007">
    <property type="protein sequence ID" value="MBT2187761.1"/>
    <property type="molecule type" value="Genomic_DNA"/>
</dbReference>
<evidence type="ECO:0000256" key="7">
    <source>
        <dbReference type="ARBA" id="ARBA00023136"/>
    </source>
</evidence>
<dbReference type="Gene3D" id="1.20.1720.10">
    <property type="entry name" value="Multidrug resistance protein D"/>
    <property type="match status" value="1"/>
</dbReference>
<feature type="transmembrane region" description="Helical" evidence="8">
    <location>
        <begin position="170"/>
        <end position="192"/>
    </location>
</feature>
<dbReference type="Pfam" id="PF07690">
    <property type="entry name" value="MFS_1"/>
    <property type="match status" value="1"/>
</dbReference>
<evidence type="ECO:0000256" key="4">
    <source>
        <dbReference type="ARBA" id="ARBA00022475"/>
    </source>
</evidence>
<feature type="domain" description="Major facilitator superfamily (MFS) profile" evidence="9">
    <location>
        <begin position="18"/>
        <end position="501"/>
    </location>
</feature>
<comment type="caution">
    <text evidence="10">The sequence shown here is derived from an EMBL/GenBank/DDBJ whole genome shotgun (WGS) entry which is preliminary data.</text>
</comment>
<feature type="transmembrane region" description="Helical" evidence="8">
    <location>
        <begin position="53"/>
        <end position="72"/>
    </location>
</feature>
<feature type="transmembrane region" description="Helical" evidence="8">
    <location>
        <begin position="109"/>
        <end position="131"/>
    </location>
</feature>
<evidence type="ECO:0000256" key="2">
    <source>
        <dbReference type="ARBA" id="ARBA00008537"/>
    </source>
</evidence>
<evidence type="ECO:0000313" key="10">
    <source>
        <dbReference type="EMBL" id="MBT2187761.1"/>
    </source>
</evidence>
<feature type="transmembrane region" description="Helical" evidence="8">
    <location>
        <begin position="204"/>
        <end position="221"/>
    </location>
</feature>
<dbReference type="CDD" id="cd17503">
    <property type="entry name" value="MFS_LmrB_MDR_like"/>
    <property type="match status" value="1"/>
</dbReference>
<feature type="transmembrane region" description="Helical" evidence="8">
    <location>
        <begin position="84"/>
        <end position="103"/>
    </location>
</feature>
<feature type="transmembrane region" description="Helical" evidence="8">
    <location>
        <begin position="479"/>
        <end position="496"/>
    </location>
</feature>
<dbReference type="Gene3D" id="1.20.1250.20">
    <property type="entry name" value="MFS general substrate transporter like domains"/>
    <property type="match status" value="1"/>
</dbReference>
<evidence type="ECO:0000256" key="3">
    <source>
        <dbReference type="ARBA" id="ARBA00022448"/>
    </source>
</evidence>
<feature type="transmembrane region" description="Helical" evidence="8">
    <location>
        <begin position="336"/>
        <end position="357"/>
    </location>
</feature>
<dbReference type="GO" id="GO:0022857">
    <property type="term" value="F:transmembrane transporter activity"/>
    <property type="evidence" value="ECO:0007669"/>
    <property type="project" value="InterPro"/>
</dbReference>
<keyword evidence="4" id="KW-1003">Cell membrane</keyword>
<name>A0A9X1DD73_9SPHN</name>
<feature type="transmembrane region" description="Helical" evidence="8">
    <location>
        <begin position="400"/>
        <end position="422"/>
    </location>
</feature>
<proteinExistence type="inferred from homology"/>
<dbReference type="PRINTS" id="PR01036">
    <property type="entry name" value="TCRTETB"/>
</dbReference>
<dbReference type="PANTHER" id="PTHR42718:SF9">
    <property type="entry name" value="MAJOR FACILITATOR SUPERFAMILY MULTIDRUG TRANSPORTER MFSC"/>
    <property type="match status" value="1"/>
</dbReference>
<dbReference type="PANTHER" id="PTHR42718">
    <property type="entry name" value="MAJOR FACILITATOR SUPERFAMILY MULTIDRUG TRANSPORTER MFSC"/>
    <property type="match status" value="1"/>
</dbReference>
<feature type="transmembrane region" description="Helical" evidence="8">
    <location>
        <begin position="233"/>
        <end position="251"/>
    </location>
</feature>
<keyword evidence="7 8" id="KW-0472">Membrane</keyword>